<feature type="region of interest" description="Disordered" evidence="1">
    <location>
        <begin position="172"/>
        <end position="199"/>
    </location>
</feature>
<evidence type="ECO:0000313" key="3">
    <source>
        <dbReference type="Proteomes" id="UP001642720"/>
    </source>
</evidence>
<sequence>MEEVSQPKRHAPIQQGIILLFCQLFGDEKLLVHTRAGSAGQLTVSTLKLSIPFDCGPGLYASTTSRLVYWHSCHDLALPAAAAILCDDQHVSRPAQTRAIAIGRCSSSTPHDGSRRLDLDLTSDGTTSQVPSVWGRDARQAAHRRIDEAMPGSGAPARHVDIGRSGSVASPCATSPCAQDAPRRHASEGSVYVTRRRGI</sequence>
<feature type="region of interest" description="Disordered" evidence="1">
    <location>
        <begin position="107"/>
        <end position="131"/>
    </location>
</feature>
<name>A0ABY2GQD5_9HYPO</name>
<dbReference type="Proteomes" id="UP001642720">
    <property type="component" value="Unassembled WGS sequence"/>
</dbReference>
<organism evidence="2 3">
    <name type="scientific">Trichoderma ghanense</name>
    <dbReference type="NCBI Taxonomy" id="65468"/>
    <lineage>
        <taxon>Eukaryota</taxon>
        <taxon>Fungi</taxon>
        <taxon>Dikarya</taxon>
        <taxon>Ascomycota</taxon>
        <taxon>Pezizomycotina</taxon>
        <taxon>Sordariomycetes</taxon>
        <taxon>Hypocreomycetidae</taxon>
        <taxon>Hypocreales</taxon>
        <taxon>Hypocreaceae</taxon>
        <taxon>Trichoderma</taxon>
    </lineage>
</organism>
<proteinExistence type="predicted"/>
<dbReference type="RefSeq" id="XP_073554319.1">
    <property type="nucleotide sequence ID" value="XM_073707177.1"/>
</dbReference>
<accession>A0ABY2GQD5</accession>
<evidence type="ECO:0000256" key="1">
    <source>
        <dbReference type="SAM" id="MobiDB-lite"/>
    </source>
</evidence>
<reference evidence="2 3" key="1">
    <citation type="submission" date="2018-01" db="EMBL/GenBank/DDBJ databases">
        <title>Genome characterization of the sugarcane-associated fungus Trichoderma ghanense CCMA-1212 and their application in lignocelulose bioconversion.</title>
        <authorList>
            <person name="Steindorff A.S."/>
            <person name="Mendes T.D."/>
            <person name="Vilela E.S.D."/>
            <person name="Rodrigues D.S."/>
            <person name="Formighieri E.F."/>
            <person name="Melo I.S."/>
            <person name="Favaro L.C.L."/>
        </authorList>
    </citation>
    <scope>NUCLEOTIDE SEQUENCE [LARGE SCALE GENOMIC DNA]</scope>
    <source>
        <strain evidence="2 3">CCMA-1212</strain>
    </source>
</reference>
<evidence type="ECO:0000313" key="2">
    <source>
        <dbReference type="EMBL" id="TFA98117.1"/>
    </source>
</evidence>
<comment type="caution">
    <text evidence="2">The sequence shown here is derived from an EMBL/GenBank/DDBJ whole genome shotgun (WGS) entry which is preliminary data.</text>
</comment>
<keyword evidence="3" id="KW-1185">Reference proteome</keyword>
<dbReference type="GeneID" id="300581627"/>
<gene>
    <name evidence="2" type="ORF">CCMA1212_010123</name>
</gene>
<dbReference type="EMBL" id="PPTA01000023">
    <property type="protein sequence ID" value="TFA98117.1"/>
    <property type="molecule type" value="Genomic_DNA"/>
</dbReference>
<protein>
    <submittedName>
        <fullName evidence="2">Uncharacterized protein</fullName>
    </submittedName>
</protein>